<feature type="transmembrane region" description="Helical" evidence="2">
    <location>
        <begin position="30"/>
        <end position="51"/>
    </location>
</feature>
<keyword evidence="2" id="KW-0812">Transmembrane</keyword>
<accession>A0A372LTB4</accession>
<evidence type="ECO:0000313" key="3">
    <source>
        <dbReference type="EMBL" id="RFU71455.1"/>
    </source>
</evidence>
<dbReference type="OrthoDB" id="565380at2"/>
<evidence type="ECO:0000256" key="1">
    <source>
        <dbReference type="SAM" id="Coils"/>
    </source>
</evidence>
<sequence>MTTMFFLIGAVCFVVFIFRYIRESRERKPMLINMLFIMAALLLLFIGTLQLQRTNTDEGNKKDAIITENIEKIEALSDQKAEIESKMEETVRTLKEDMAKLEESKTADVESAIKKAKEEMDKQYQANVKVAVDEAVVFVNINLSQRDHFKS</sequence>
<proteinExistence type="predicted"/>
<feature type="coiled-coil region" evidence="1">
    <location>
        <begin position="66"/>
        <end position="119"/>
    </location>
</feature>
<dbReference type="EMBL" id="QVTE01000004">
    <property type="protein sequence ID" value="RFU71455.1"/>
    <property type="molecule type" value="Genomic_DNA"/>
</dbReference>
<keyword evidence="2" id="KW-1133">Transmembrane helix</keyword>
<dbReference type="Proteomes" id="UP000264541">
    <property type="component" value="Unassembled WGS sequence"/>
</dbReference>
<feature type="transmembrane region" description="Helical" evidence="2">
    <location>
        <begin position="6"/>
        <end position="21"/>
    </location>
</feature>
<evidence type="ECO:0000256" key="2">
    <source>
        <dbReference type="SAM" id="Phobius"/>
    </source>
</evidence>
<gene>
    <name evidence="3" type="ORF">D0469_01750</name>
</gene>
<name>A0A372LTB4_9BACI</name>
<keyword evidence="1" id="KW-0175">Coiled coil</keyword>
<reference evidence="3 4" key="1">
    <citation type="submission" date="2018-08" db="EMBL/GenBank/DDBJ databases">
        <title>Bacillus chawlae sp. nov., Bacillus glennii sp. nov., and Bacillus saganii sp. nov. Isolated from the Vehicle Assembly Building at Kennedy Space Center where the Viking Spacecraft were Assembled.</title>
        <authorList>
            <person name="Seuylemezian A."/>
            <person name="Vaishampayan P."/>
        </authorList>
    </citation>
    <scope>NUCLEOTIDE SEQUENCE [LARGE SCALE GENOMIC DNA]</scope>
    <source>
        <strain evidence="3 4">V47-23a</strain>
    </source>
</reference>
<organism evidence="3 4">
    <name type="scientific">Peribacillus saganii</name>
    <dbReference type="NCBI Taxonomy" id="2303992"/>
    <lineage>
        <taxon>Bacteria</taxon>
        <taxon>Bacillati</taxon>
        <taxon>Bacillota</taxon>
        <taxon>Bacilli</taxon>
        <taxon>Bacillales</taxon>
        <taxon>Bacillaceae</taxon>
        <taxon>Peribacillus</taxon>
    </lineage>
</organism>
<keyword evidence="4" id="KW-1185">Reference proteome</keyword>
<evidence type="ECO:0000313" key="4">
    <source>
        <dbReference type="Proteomes" id="UP000264541"/>
    </source>
</evidence>
<dbReference type="AlphaFoldDB" id="A0A372LTB4"/>
<dbReference type="RefSeq" id="WP_142919145.1">
    <property type="nucleotide sequence ID" value="NZ_QVTE01000004.1"/>
</dbReference>
<feature type="non-terminal residue" evidence="3">
    <location>
        <position position="151"/>
    </location>
</feature>
<comment type="caution">
    <text evidence="3">The sequence shown here is derived from an EMBL/GenBank/DDBJ whole genome shotgun (WGS) entry which is preliminary data.</text>
</comment>
<keyword evidence="2" id="KW-0472">Membrane</keyword>
<protein>
    <submittedName>
        <fullName evidence="3">Uncharacterized protein</fullName>
    </submittedName>
</protein>